<dbReference type="EMBL" id="CDMZ01000232">
    <property type="protein sequence ID" value="CEM09798.1"/>
    <property type="molecule type" value="Genomic_DNA"/>
</dbReference>
<name>A0A0G4FA13_9ALVE</name>
<organism evidence="1">
    <name type="scientific">Chromera velia CCMP2878</name>
    <dbReference type="NCBI Taxonomy" id="1169474"/>
    <lineage>
        <taxon>Eukaryota</taxon>
        <taxon>Sar</taxon>
        <taxon>Alveolata</taxon>
        <taxon>Colpodellida</taxon>
        <taxon>Chromeraceae</taxon>
        <taxon>Chromera</taxon>
    </lineage>
</organism>
<accession>A0A0G4FA13</accession>
<gene>
    <name evidence="1" type="ORF">Cvel_3010</name>
</gene>
<sequence length="77" mass="8638">MLRFGGERSALPWSACPPSRSFCLRKPHCWEKEEADLILRVSKGVDDLVHLSWHPPNNVGVEGEVRPYQVEIGSPLG</sequence>
<proteinExistence type="predicted"/>
<dbReference type="AlphaFoldDB" id="A0A0G4FA13"/>
<evidence type="ECO:0000313" key="1">
    <source>
        <dbReference type="EMBL" id="CEM09798.1"/>
    </source>
</evidence>
<reference evidence="1" key="1">
    <citation type="submission" date="2014-11" db="EMBL/GenBank/DDBJ databases">
        <authorList>
            <person name="Otto D Thomas"/>
            <person name="Naeem Raeece"/>
        </authorList>
    </citation>
    <scope>NUCLEOTIDE SEQUENCE</scope>
</reference>
<dbReference type="VEuPathDB" id="CryptoDB:Cvel_3010"/>
<protein>
    <submittedName>
        <fullName evidence="1">Uncharacterized protein</fullName>
    </submittedName>
</protein>